<dbReference type="GO" id="GO:0032259">
    <property type="term" value="P:methylation"/>
    <property type="evidence" value="ECO:0007669"/>
    <property type="project" value="UniProtKB-KW"/>
</dbReference>
<dbReference type="PANTHER" id="PTHR46098">
    <property type="entry name" value="TRNA (CYTOSINE(38)-C(5))-METHYLTRANSFERASE"/>
    <property type="match status" value="1"/>
</dbReference>
<keyword evidence="2 5" id="KW-0489">Methyltransferase</keyword>
<dbReference type="EMBL" id="CP080034">
    <property type="protein sequence ID" value="QYC10182.1"/>
    <property type="molecule type" value="Genomic_DNA"/>
</dbReference>
<dbReference type="GeneID" id="94376940"/>
<dbReference type="GO" id="GO:0008168">
    <property type="term" value="F:methyltransferase activity"/>
    <property type="evidence" value="ECO:0007669"/>
    <property type="project" value="UniProtKB-KW"/>
</dbReference>
<dbReference type="InterPro" id="IPR001525">
    <property type="entry name" value="C5_MeTfrase"/>
</dbReference>
<name>A0ABX8THB1_9CAUL</name>
<dbReference type="PANTHER" id="PTHR46098:SF1">
    <property type="entry name" value="TRNA (CYTOSINE(38)-C(5))-METHYLTRANSFERASE"/>
    <property type="match status" value="1"/>
</dbReference>
<evidence type="ECO:0000256" key="5">
    <source>
        <dbReference type="PROSITE-ProRule" id="PRU01016"/>
    </source>
</evidence>
<accession>A0ABX8THB1</accession>
<dbReference type="PROSITE" id="PS51679">
    <property type="entry name" value="SAM_MT_C5"/>
    <property type="match status" value="1"/>
</dbReference>
<keyword evidence="3 5" id="KW-0808">Transferase</keyword>
<dbReference type="Proteomes" id="UP000824334">
    <property type="component" value="Chromosome"/>
</dbReference>
<proteinExistence type="inferred from homology"/>
<keyword evidence="4 5" id="KW-0949">S-adenosyl-L-methionine</keyword>
<reference evidence="6 7" key="1">
    <citation type="submission" date="2021-07" db="EMBL/GenBank/DDBJ databases">
        <title>Isolation and characterization of bacteria from a gold mining with a capacity of golden bioaccumulation.</title>
        <authorList>
            <person name="Yang X.J."/>
        </authorList>
    </citation>
    <scope>NUCLEOTIDE SEQUENCE [LARGE SCALE GENOMIC DNA]</scope>
    <source>
        <strain evidence="6 7">Au29</strain>
    </source>
</reference>
<protein>
    <recommendedName>
        <fullName evidence="1">DNA (cytosine-5-)-methyltransferase</fullName>
        <ecNumber evidence="1">2.1.1.37</ecNumber>
    </recommendedName>
</protein>
<dbReference type="NCBIfam" id="TIGR00675">
    <property type="entry name" value="dcm"/>
    <property type="match status" value="1"/>
</dbReference>
<keyword evidence="7" id="KW-1185">Reference proteome</keyword>
<sequence length="380" mass="40798">MSIRPSAYEFFAGGGLAGMGLSQGQSWGRGRTGIDTVFANDMDGMKAAAFRANHADTPFHHGDVWALNVGDLPGRPDLCWASSPCQDVSLAGARGGLEAGRSGAFWGFWRLMQGLQAENRAPSVIVLENVIGLLTSGQGRDFAAVCTAMTEAGYRVGALEMDAALWLPQSRPRLFVVAIKGEAPVTSTPAAPFHSPRLIAAYERLPQTVRQAWAWWSLPVPPHRNLDLDAVLEPDAEVNWLEDADSILALASPLHRARLDAAVASGQRRVGAAYRRVRTENGVKVQRLEIRFDGLAGCLRTPAGGSSRQYVVVCDQGQVRLRRLTGREAARLMGVSDDYQLPKSQSAALKLMGDAVAVPVVRALTEGLLAPALNNRRAAA</sequence>
<evidence type="ECO:0000313" key="7">
    <source>
        <dbReference type="Proteomes" id="UP000824334"/>
    </source>
</evidence>
<dbReference type="EC" id="2.1.1.37" evidence="1"/>
<evidence type="ECO:0000256" key="1">
    <source>
        <dbReference type="ARBA" id="ARBA00011975"/>
    </source>
</evidence>
<organism evidence="6 7">
    <name type="scientific">Brevundimonas nasdae</name>
    <dbReference type="NCBI Taxonomy" id="172043"/>
    <lineage>
        <taxon>Bacteria</taxon>
        <taxon>Pseudomonadati</taxon>
        <taxon>Pseudomonadota</taxon>
        <taxon>Alphaproteobacteria</taxon>
        <taxon>Caulobacterales</taxon>
        <taxon>Caulobacteraceae</taxon>
        <taxon>Brevundimonas</taxon>
    </lineage>
</organism>
<dbReference type="RefSeq" id="WP_219353013.1">
    <property type="nucleotide sequence ID" value="NZ_CP080034.1"/>
</dbReference>
<evidence type="ECO:0000256" key="4">
    <source>
        <dbReference type="ARBA" id="ARBA00022691"/>
    </source>
</evidence>
<evidence type="ECO:0000256" key="2">
    <source>
        <dbReference type="ARBA" id="ARBA00022603"/>
    </source>
</evidence>
<gene>
    <name evidence="6" type="ORF">KWG56_16750</name>
</gene>
<dbReference type="InterPro" id="IPR050750">
    <property type="entry name" value="C5-MTase"/>
</dbReference>
<evidence type="ECO:0000313" key="6">
    <source>
        <dbReference type="EMBL" id="QYC10182.1"/>
    </source>
</evidence>
<evidence type="ECO:0000256" key="3">
    <source>
        <dbReference type="ARBA" id="ARBA00022679"/>
    </source>
</evidence>
<feature type="active site" evidence="5">
    <location>
        <position position="85"/>
    </location>
</feature>
<comment type="similarity">
    <text evidence="5">Belongs to the class I-like SAM-binding methyltransferase superfamily. C5-methyltransferase family.</text>
</comment>
<dbReference type="Pfam" id="PF00145">
    <property type="entry name" value="DNA_methylase"/>
    <property type="match status" value="1"/>
</dbReference>